<dbReference type="CDD" id="cd17932">
    <property type="entry name" value="DEXQc_UvrD"/>
    <property type="match status" value="1"/>
</dbReference>
<dbReference type="EC" id="5.6.2.4" evidence="11"/>
<evidence type="ECO:0000256" key="11">
    <source>
        <dbReference type="RuleBase" id="RU364053"/>
    </source>
</evidence>
<protein>
    <recommendedName>
        <fullName evidence="11">ATP-dependent DNA helicase</fullName>
        <ecNumber evidence="11">5.6.2.4</ecNumber>
    </recommendedName>
</protein>
<keyword evidence="7" id="KW-0413">Isomerase</keyword>
<dbReference type="RefSeq" id="WP_151865817.1">
    <property type="nucleotide sequence ID" value="NZ_WBZB01000024.1"/>
</dbReference>
<evidence type="ECO:0000259" key="13">
    <source>
        <dbReference type="PROSITE" id="PS51217"/>
    </source>
</evidence>
<evidence type="ECO:0000256" key="5">
    <source>
        <dbReference type="ARBA" id="ARBA00022840"/>
    </source>
</evidence>
<dbReference type="GO" id="GO:0009314">
    <property type="term" value="P:response to radiation"/>
    <property type="evidence" value="ECO:0007669"/>
    <property type="project" value="UniProtKB-ARBA"/>
</dbReference>
<dbReference type="EMBL" id="WBZB01000024">
    <property type="protein sequence ID" value="KAB3530009.1"/>
    <property type="molecule type" value="Genomic_DNA"/>
</dbReference>
<evidence type="ECO:0000256" key="8">
    <source>
        <dbReference type="ARBA" id="ARBA00034617"/>
    </source>
</evidence>
<organism evidence="14 15">
    <name type="scientific">Alkaliphilus serpentinus</name>
    <dbReference type="NCBI Taxonomy" id="1482731"/>
    <lineage>
        <taxon>Bacteria</taxon>
        <taxon>Bacillati</taxon>
        <taxon>Bacillota</taxon>
        <taxon>Clostridia</taxon>
        <taxon>Peptostreptococcales</taxon>
        <taxon>Natronincolaceae</taxon>
        <taxon>Alkaliphilus</taxon>
    </lineage>
</organism>
<dbReference type="InterPro" id="IPR000212">
    <property type="entry name" value="DNA_helicase_UvrD/REP"/>
</dbReference>
<dbReference type="PANTHER" id="PTHR11070">
    <property type="entry name" value="UVRD / RECB / PCRA DNA HELICASE FAMILY MEMBER"/>
    <property type="match status" value="1"/>
</dbReference>
<feature type="domain" description="UvrD-like helicase ATP-binding" evidence="12">
    <location>
        <begin position="4"/>
        <end position="284"/>
    </location>
</feature>
<dbReference type="Pfam" id="PF13361">
    <property type="entry name" value="UvrD_C"/>
    <property type="match status" value="1"/>
</dbReference>
<evidence type="ECO:0000256" key="9">
    <source>
        <dbReference type="ARBA" id="ARBA00048988"/>
    </source>
</evidence>
<dbReference type="Pfam" id="PF21196">
    <property type="entry name" value="PcrA_UvrD_tudor"/>
    <property type="match status" value="1"/>
</dbReference>
<dbReference type="GO" id="GO:0005829">
    <property type="term" value="C:cytosol"/>
    <property type="evidence" value="ECO:0007669"/>
    <property type="project" value="TreeGrafter"/>
</dbReference>
<gene>
    <name evidence="14" type="primary">pcrA</name>
    <name evidence="14" type="ORF">F8153_07885</name>
</gene>
<dbReference type="GO" id="GO:0006260">
    <property type="term" value="P:DNA replication"/>
    <property type="evidence" value="ECO:0007669"/>
    <property type="project" value="InterPro"/>
</dbReference>
<accession>A0A833HNS7</accession>
<keyword evidence="2 10" id="KW-0547">Nucleotide-binding</keyword>
<dbReference type="FunFam" id="1.10.10.160:FF:000001">
    <property type="entry name" value="ATP-dependent DNA helicase"/>
    <property type="match status" value="1"/>
</dbReference>
<dbReference type="InterPro" id="IPR014016">
    <property type="entry name" value="UvrD-like_ATP-bd"/>
</dbReference>
<dbReference type="AlphaFoldDB" id="A0A833HNS7"/>
<dbReference type="GO" id="GO:0043138">
    <property type="term" value="F:3'-5' DNA helicase activity"/>
    <property type="evidence" value="ECO:0007669"/>
    <property type="project" value="UniProtKB-EC"/>
</dbReference>
<dbReference type="InterPro" id="IPR013986">
    <property type="entry name" value="DExx_box_DNA_helicase_dom_sf"/>
</dbReference>
<dbReference type="GO" id="GO:0016787">
    <property type="term" value="F:hydrolase activity"/>
    <property type="evidence" value="ECO:0007669"/>
    <property type="project" value="UniProtKB-UniRule"/>
</dbReference>
<proteinExistence type="inferred from homology"/>
<dbReference type="Proteomes" id="UP000465601">
    <property type="component" value="Unassembled WGS sequence"/>
</dbReference>
<comment type="caution">
    <text evidence="14">The sequence shown here is derived from an EMBL/GenBank/DDBJ whole genome shotgun (WGS) entry which is preliminary data.</text>
</comment>
<dbReference type="Pfam" id="PF00580">
    <property type="entry name" value="UvrD-helicase"/>
    <property type="match status" value="1"/>
</dbReference>
<keyword evidence="5 10" id="KW-0067">ATP-binding</keyword>
<sequence length="725" mass="82989">MNLSHLNPQQREAVLHTEGPLLILAGAGSGKTRVLTHRIAHLVEEKGINPYNILAITFTNKAAREMKERVEGLLGDSHKDLWVSTFHSSCVRILRYDIDKIGYHKNFIIYDTSDQEVVIKECYKRLNVDEKFLHPKTVLAAIGNAKDQLIGPNQFMKENELDFRKKKIAEIYRMYQDKLRSNNALDFDDLIMKTVELFKGNPTILRYYQEKFKYIMVDEFQDTNFSQYSLVSMLSQSHQNLCVVGDDDQSIYSWRGADIRNILGFERDFKNAKVIKLEENYRSTQSILDAANHVVCNNQQRKAKRLHTQNPQGEIIQYFRAPNEYEEAQYISQNIKKEMRTTDKCYRDFAVLYRTNAQSRVIEEIFMRENIPYKLFGGLRFYDRKEIKDVLSYLRLIDNPVDDVSFQRIINVPKRGIGVKSIDKISDYAASKGESFFGALLEIDKIDGLPAKAKTEAQKLKGLIVELIEAKNTMSVTEILDAIYLKTGYIKSLEAEDTVEAQGRLENLREFRSVTLDFDKNAETKTLEEFLARTSLESPLDQMEESEDYVVLMTLHSAKGLEFPIVFIPGMEEGIFPSYMSLQEKNEEEERRLCYVGITRAMEKLFLTHATMRTLYGRTSYNIISRFINEIPSGLITKEAAYDLKKEVINLQTSPLFRGDFMKSPTPTPVAPKPASALKAGTKVKHPKFGGGTIVAVDGDMISIAFPNGGIKKIAATFVNLEIIR</sequence>
<dbReference type="NCBIfam" id="TIGR01073">
    <property type="entry name" value="pcrA"/>
    <property type="match status" value="1"/>
</dbReference>
<reference evidence="14 15" key="1">
    <citation type="submission" date="2019-10" db="EMBL/GenBank/DDBJ databases">
        <title>Alkaliphilus serpentinus sp. nov. and Alkaliphilus pronyensis sp. nov., two novel anaerobic alkaliphilic species isolated from the serpentinized-hosted hydrothermal field of the Prony Bay (New Caledonia).</title>
        <authorList>
            <person name="Postec A."/>
        </authorList>
    </citation>
    <scope>NUCLEOTIDE SEQUENCE [LARGE SCALE GENOMIC DNA]</scope>
    <source>
        <strain evidence="14 15">LacT</strain>
    </source>
</reference>
<name>A0A833HNS7_9FIRM</name>
<dbReference type="Gene3D" id="1.10.10.160">
    <property type="match status" value="1"/>
</dbReference>
<keyword evidence="4 10" id="KW-0347">Helicase</keyword>
<dbReference type="OrthoDB" id="9810135at2"/>
<keyword evidence="3 10" id="KW-0378">Hydrolase</keyword>
<evidence type="ECO:0000256" key="3">
    <source>
        <dbReference type="ARBA" id="ARBA00022801"/>
    </source>
</evidence>
<comment type="similarity">
    <text evidence="1 11">Belongs to the helicase family. UvrD subfamily.</text>
</comment>
<dbReference type="PANTHER" id="PTHR11070:SF2">
    <property type="entry name" value="ATP-DEPENDENT DNA HELICASE SRS2"/>
    <property type="match status" value="1"/>
</dbReference>
<dbReference type="InterPro" id="IPR014017">
    <property type="entry name" value="DNA_helicase_UvrD-like_C"/>
</dbReference>
<dbReference type="GO" id="GO:0003677">
    <property type="term" value="F:DNA binding"/>
    <property type="evidence" value="ECO:0007669"/>
    <property type="project" value="UniProtKB-KW"/>
</dbReference>
<evidence type="ECO:0000313" key="15">
    <source>
        <dbReference type="Proteomes" id="UP000465601"/>
    </source>
</evidence>
<evidence type="ECO:0000256" key="1">
    <source>
        <dbReference type="ARBA" id="ARBA00009922"/>
    </source>
</evidence>
<dbReference type="PROSITE" id="PS51217">
    <property type="entry name" value="UVRD_HELICASE_CTER"/>
    <property type="match status" value="1"/>
</dbReference>
<evidence type="ECO:0000256" key="2">
    <source>
        <dbReference type="ARBA" id="ARBA00022741"/>
    </source>
</evidence>
<feature type="binding site" evidence="10">
    <location>
        <begin position="25"/>
        <end position="32"/>
    </location>
    <ligand>
        <name>ATP</name>
        <dbReference type="ChEBI" id="CHEBI:30616"/>
    </ligand>
</feature>
<evidence type="ECO:0000313" key="14">
    <source>
        <dbReference type="EMBL" id="KAB3530009.1"/>
    </source>
</evidence>
<keyword evidence="15" id="KW-1185">Reference proteome</keyword>
<dbReference type="GO" id="GO:0033202">
    <property type="term" value="C:DNA helicase complex"/>
    <property type="evidence" value="ECO:0007669"/>
    <property type="project" value="TreeGrafter"/>
</dbReference>
<feature type="domain" description="UvrD-like helicase C-terminal" evidence="13">
    <location>
        <begin position="285"/>
        <end position="560"/>
    </location>
</feature>
<dbReference type="Gene3D" id="3.40.50.300">
    <property type="entry name" value="P-loop containing nucleotide triphosphate hydrolases"/>
    <property type="match status" value="2"/>
</dbReference>
<dbReference type="SUPFAM" id="SSF52540">
    <property type="entry name" value="P-loop containing nucleoside triphosphate hydrolases"/>
    <property type="match status" value="1"/>
</dbReference>
<dbReference type="FunFam" id="1.10.486.10:FF:000003">
    <property type="entry name" value="ATP-dependent DNA helicase"/>
    <property type="match status" value="1"/>
</dbReference>
<evidence type="ECO:0000256" key="4">
    <source>
        <dbReference type="ARBA" id="ARBA00022806"/>
    </source>
</evidence>
<evidence type="ECO:0000256" key="10">
    <source>
        <dbReference type="PROSITE-ProRule" id="PRU00560"/>
    </source>
</evidence>
<dbReference type="GO" id="GO:0000725">
    <property type="term" value="P:recombinational repair"/>
    <property type="evidence" value="ECO:0007669"/>
    <property type="project" value="TreeGrafter"/>
</dbReference>
<comment type="catalytic activity">
    <reaction evidence="9 11">
        <text>ATP + H2O = ADP + phosphate + H(+)</text>
        <dbReference type="Rhea" id="RHEA:13065"/>
        <dbReference type="ChEBI" id="CHEBI:15377"/>
        <dbReference type="ChEBI" id="CHEBI:15378"/>
        <dbReference type="ChEBI" id="CHEBI:30616"/>
        <dbReference type="ChEBI" id="CHEBI:43474"/>
        <dbReference type="ChEBI" id="CHEBI:456216"/>
        <dbReference type="EC" id="5.6.2.4"/>
    </reaction>
</comment>
<evidence type="ECO:0000256" key="6">
    <source>
        <dbReference type="ARBA" id="ARBA00023125"/>
    </source>
</evidence>
<dbReference type="Gene3D" id="1.10.486.10">
    <property type="entry name" value="PCRA, domain 4"/>
    <property type="match status" value="1"/>
</dbReference>
<dbReference type="PROSITE" id="PS51198">
    <property type="entry name" value="UVRD_HELICASE_ATP_BIND"/>
    <property type="match status" value="1"/>
</dbReference>
<evidence type="ECO:0000259" key="12">
    <source>
        <dbReference type="PROSITE" id="PS51198"/>
    </source>
</evidence>
<comment type="catalytic activity">
    <reaction evidence="8">
        <text>Couples ATP hydrolysis with the unwinding of duplex DNA by translocating in the 3'-5' direction.</text>
        <dbReference type="EC" id="5.6.2.4"/>
    </reaction>
</comment>
<keyword evidence="6 11" id="KW-0238">DNA-binding</keyword>
<dbReference type="InterPro" id="IPR005751">
    <property type="entry name" value="ATP-dep_DNA_helicase_PcrA"/>
</dbReference>
<dbReference type="InterPro" id="IPR027417">
    <property type="entry name" value="P-loop_NTPase"/>
</dbReference>
<evidence type="ECO:0000256" key="7">
    <source>
        <dbReference type="ARBA" id="ARBA00023235"/>
    </source>
</evidence>
<dbReference type="GO" id="GO:0005524">
    <property type="term" value="F:ATP binding"/>
    <property type="evidence" value="ECO:0007669"/>
    <property type="project" value="UniProtKB-UniRule"/>
</dbReference>
<dbReference type="CDD" id="cd18807">
    <property type="entry name" value="SF1_C_UvrD"/>
    <property type="match status" value="1"/>
</dbReference>